<evidence type="ECO:0000313" key="3">
    <source>
        <dbReference type="Proteomes" id="UP001596406"/>
    </source>
</evidence>
<dbReference type="SUPFAM" id="SSF53474">
    <property type="entry name" value="alpha/beta-Hydrolases"/>
    <property type="match status" value="1"/>
</dbReference>
<dbReference type="InterPro" id="IPR029058">
    <property type="entry name" value="AB_hydrolase_fold"/>
</dbReference>
<proteinExistence type="predicted"/>
<comment type="caution">
    <text evidence="2">The sequence shown here is derived from an EMBL/GenBank/DDBJ whole genome shotgun (WGS) entry which is preliminary data.</text>
</comment>
<protein>
    <submittedName>
        <fullName evidence="2">Alpha/beta fold hydrolase</fullName>
    </submittedName>
</protein>
<dbReference type="RefSeq" id="WP_304448215.1">
    <property type="nucleotide sequence ID" value="NZ_JARRAH010000001.1"/>
</dbReference>
<feature type="domain" description="Alpha/beta hydrolase fold-5" evidence="1">
    <location>
        <begin position="72"/>
        <end position="235"/>
    </location>
</feature>
<dbReference type="InterPro" id="IPR029059">
    <property type="entry name" value="AB_hydrolase_5"/>
</dbReference>
<keyword evidence="3" id="KW-1185">Reference proteome</keyword>
<dbReference type="EMBL" id="JBHSXM010000001">
    <property type="protein sequence ID" value="MFC6836532.1"/>
    <property type="molecule type" value="Genomic_DNA"/>
</dbReference>
<accession>A0ABD5UBC6</accession>
<reference evidence="2 3" key="1">
    <citation type="journal article" date="2019" name="Int. J. Syst. Evol. Microbiol.">
        <title>The Global Catalogue of Microorganisms (GCM) 10K type strain sequencing project: providing services to taxonomists for standard genome sequencing and annotation.</title>
        <authorList>
            <consortium name="The Broad Institute Genomics Platform"/>
            <consortium name="The Broad Institute Genome Sequencing Center for Infectious Disease"/>
            <person name="Wu L."/>
            <person name="Ma J."/>
        </authorList>
    </citation>
    <scope>NUCLEOTIDE SEQUENCE [LARGE SCALE GENOMIC DNA]</scope>
    <source>
        <strain evidence="2 3">PSRA2</strain>
    </source>
</reference>
<dbReference type="GO" id="GO:0016787">
    <property type="term" value="F:hydrolase activity"/>
    <property type="evidence" value="ECO:0007669"/>
    <property type="project" value="UniProtKB-KW"/>
</dbReference>
<dbReference type="Proteomes" id="UP001596406">
    <property type="component" value="Unassembled WGS sequence"/>
</dbReference>
<evidence type="ECO:0000313" key="2">
    <source>
        <dbReference type="EMBL" id="MFC6836532.1"/>
    </source>
</evidence>
<dbReference type="Gene3D" id="3.40.50.1820">
    <property type="entry name" value="alpha/beta hydrolase"/>
    <property type="match status" value="1"/>
</dbReference>
<gene>
    <name evidence="2" type="ORF">ACFQHK_08410</name>
</gene>
<sequence>MFRRLRERWHLLLVAVLALCLVAGVSAGVYLSTPYPDRAGVAAVEADPAIAVSPSEAGWVMRPANASSSVALVFYPGARVSPESYLPVLAPLVAERNVTVVVPSMPLNLAVLDADAADEVVEAHPAVDRWAVGGHSLGGAMACRYAAERGERDERVEGLVLLGAYCDVDVSTADLAVVSVVGERDTVVDRGNYRRGLARLPEDAIVAEPAGVNHSQLGSYTGQSGDAPGTVSYERAHERVAAALLAWYDAAFTPSGAASRVAARPA</sequence>
<organism evidence="2 3">
    <name type="scientific">Halomarina ordinaria</name>
    <dbReference type="NCBI Taxonomy" id="3033939"/>
    <lineage>
        <taxon>Archaea</taxon>
        <taxon>Methanobacteriati</taxon>
        <taxon>Methanobacteriota</taxon>
        <taxon>Stenosarchaea group</taxon>
        <taxon>Halobacteria</taxon>
        <taxon>Halobacteriales</taxon>
        <taxon>Natronomonadaceae</taxon>
        <taxon>Halomarina</taxon>
    </lineage>
</organism>
<name>A0ABD5UBC6_9EURY</name>
<evidence type="ECO:0000259" key="1">
    <source>
        <dbReference type="Pfam" id="PF12695"/>
    </source>
</evidence>
<dbReference type="AlphaFoldDB" id="A0ABD5UBC6"/>
<keyword evidence="2" id="KW-0378">Hydrolase</keyword>
<dbReference type="Pfam" id="PF12695">
    <property type="entry name" value="Abhydrolase_5"/>
    <property type="match status" value="1"/>
</dbReference>